<dbReference type="InterPro" id="IPR048395">
    <property type="entry name" value="Glyco_hydro_31_C"/>
</dbReference>
<dbReference type="RefSeq" id="WP_074715889.1">
    <property type="nucleotide sequence ID" value="NZ_FNWV01000004.1"/>
</dbReference>
<evidence type="ECO:0000259" key="9">
    <source>
        <dbReference type="Pfam" id="PF21365"/>
    </source>
</evidence>
<comment type="catalytic activity">
    <reaction evidence="4">
        <text>Hydrolysis of terminal, non-reducing alpha-D-xylose residues with release of alpha-D-xylose.</text>
        <dbReference type="EC" id="3.2.1.177"/>
    </reaction>
</comment>
<sequence length="767" mass="86844">MKVSDGFWLNKNGYDVHWAAQIYETEADGSGITVYASTQWISNKGMTLGGPMLTVRFTSTLENSIKITISHFSGSSRQKPSFPIYEDSSFRPVIKRTENGGYELISGDTSVRIGSEKKAWDIAYYHRGRLLTKSGWRTTSVITEEDWHREDSKYGERFFSQSDNGGSTFIREMLNISVGEYIYGFGEKFTSFVKNGQTAEIWNNDGGTCTEQSYKSVPFFVSSRGYGVFVNQTEKVVFNVADENVTKTAFTVQGESLEYFVFGGETIADVISRYTALTGRPALPPPWSFGLWLSTSFTTDYDEKTVNGFIDEMRRRDIPLDVFHFDCFWMKEFEWCSFEWDRRKFPEPEAMLARLKAKGLKICVWINPYIGQKAPVFRECAEKGYFIKNRDGSIFQCDMWQPGMALIDFTNPEAREWFAGKIRGLAEMGVDAVKTDFGERIPTDVCYYDGSDPFKMHNFYAYLYNRTVFEALEQAKGSACLFARAASAGCQQFPVHWGGDCFSDYESMWETLRGGLSLCMSGFGFFSHDIGGFEAKGTPDLYKRWTAFGLMSTHSRYHGNSSYRVPWHFDEESCDVSRHFVKLKGRLMPYLWSNAVITHKTGVPMMRAMAVDFTSDRSALTVDTQYMLGESLLVAPVFSEDGECSFYLPAGGVWTDIQTGEELSGGSWYTRKYDYFGMPLMARPRSIIVCGDFKGSADYDYIDNMHIVVYGLDDGDKASACVYDRDGESCVEIKAERTGDKVYISVSGTDKPFTAESAQGYEIVMNS</sequence>
<dbReference type="CDD" id="cd14752">
    <property type="entry name" value="GH31_N"/>
    <property type="match status" value="1"/>
</dbReference>
<proteinExistence type="inferred from homology"/>
<dbReference type="PANTHER" id="PTHR43053:SF4">
    <property type="entry name" value="MYOGENESIS-REGULATING GLYCOSIDASE"/>
    <property type="match status" value="1"/>
</dbReference>
<dbReference type="AlphaFoldDB" id="A0A1H6J2N8"/>
<dbReference type="GO" id="GO:0061634">
    <property type="term" value="F:alpha-D-xyloside xylohydrolase"/>
    <property type="evidence" value="ECO:0007669"/>
    <property type="project" value="UniProtKB-EC"/>
</dbReference>
<dbReference type="SUPFAM" id="SSF51445">
    <property type="entry name" value="(Trans)glycosidases"/>
    <property type="match status" value="1"/>
</dbReference>
<dbReference type="SUPFAM" id="SSF74650">
    <property type="entry name" value="Galactose mutarotase-like"/>
    <property type="match status" value="1"/>
</dbReference>
<evidence type="ECO:0000259" key="7">
    <source>
        <dbReference type="Pfam" id="PF01055"/>
    </source>
</evidence>
<dbReference type="Pfam" id="PF21365">
    <property type="entry name" value="Glyco_hydro_31_3rd"/>
    <property type="match status" value="1"/>
</dbReference>
<dbReference type="InterPro" id="IPR011013">
    <property type="entry name" value="Gal_mutarotase_sf_dom"/>
</dbReference>
<dbReference type="Pfam" id="PF01055">
    <property type="entry name" value="Glyco_hydro_31_2nd"/>
    <property type="match status" value="1"/>
</dbReference>
<dbReference type="GO" id="GO:0030246">
    <property type="term" value="F:carbohydrate binding"/>
    <property type="evidence" value="ECO:0007669"/>
    <property type="project" value="InterPro"/>
</dbReference>
<evidence type="ECO:0000256" key="6">
    <source>
        <dbReference type="RuleBase" id="RU361185"/>
    </source>
</evidence>
<dbReference type="InterPro" id="IPR025887">
    <property type="entry name" value="Glyco_hydro_31_N_dom"/>
</dbReference>
<dbReference type="FunFam" id="3.20.20.80:FF:000053">
    <property type="entry name" value="Alpha-xylosidase YicI"/>
    <property type="match status" value="1"/>
</dbReference>
<gene>
    <name evidence="10" type="ORF">SAMN02910265_01458</name>
</gene>
<dbReference type="Gene3D" id="2.60.40.1180">
    <property type="entry name" value="Golgi alpha-mannosidase II"/>
    <property type="match status" value="2"/>
</dbReference>
<protein>
    <recommendedName>
        <fullName evidence="5">alpha-D-xyloside xylohydrolase</fullName>
        <ecNumber evidence="5">3.2.1.177</ecNumber>
    </recommendedName>
</protein>
<dbReference type="Pfam" id="PF13802">
    <property type="entry name" value="Gal_mutarotas_2"/>
    <property type="match status" value="1"/>
</dbReference>
<dbReference type="InterPro" id="IPR013780">
    <property type="entry name" value="Glyco_hydro_b"/>
</dbReference>
<evidence type="ECO:0000259" key="8">
    <source>
        <dbReference type="Pfam" id="PF13802"/>
    </source>
</evidence>
<keyword evidence="2 6" id="KW-0378">Hydrolase</keyword>
<dbReference type="InterPro" id="IPR017853">
    <property type="entry name" value="GH"/>
</dbReference>
<dbReference type="Proteomes" id="UP000183190">
    <property type="component" value="Unassembled WGS sequence"/>
</dbReference>
<dbReference type="EMBL" id="FNWV01000004">
    <property type="protein sequence ID" value="SEH56177.1"/>
    <property type="molecule type" value="Genomic_DNA"/>
</dbReference>
<comment type="similarity">
    <text evidence="1 6">Belongs to the glycosyl hydrolase 31 family.</text>
</comment>
<dbReference type="PANTHER" id="PTHR43053">
    <property type="entry name" value="GLYCOSIDASE FAMILY 31"/>
    <property type="match status" value="1"/>
</dbReference>
<evidence type="ECO:0000313" key="11">
    <source>
        <dbReference type="Proteomes" id="UP000183190"/>
    </source>
</evidence>
<dbReference type="Gene3D" id="3.20.20.80">
    <property type="entry name" value="Glycosidases"/>
    <property type="match status" value="1"/>
</dbReference>
<dbReference type="SUPFAM" id="SSF51011">
    <property type="entry name" value="Glycosyl hydrolase domain"/>
    <property type="match status" value="1"/>
</dbReference>
<evidence type="ECO:0000256" key="3">
    <source>
        <dbReference type="ARBA" id="ARBA00023295"/>
    </source>
</evidence>
<evidence type="ECO:0000256" key="4">
    <source>
        <dbReference type="ARBA" id="ARBA00052064"/>
    </source>
</evidence>
<evidence type="ECO:0000256" key="5">
    <source>
        <dbReference type="ARBA" id="ARBA00066962"/>
    </source>
</evidence>
<evidence type="ECO:0000313" key="10">
    <source>
        <dbReference type="EMBL" id="SEH56177.1"/>
    </source>
</evidence>
<dbReference type="Gene3D" id="2.60.40.1760">
    <property type="entry name" value="glycosyl hydrolase (family 31)"/>
    <property type="match status" value="1"/>
</dbReference>
<dbReference type="CDD" id="cd06593">
    <property type="entry name" value="GH31_xylosidase_YicI"/>
    <property type="match status" value="1"/>
</dbReference>
<dbReference type="SUPFAM" id="SSF117125">
    <property type="entry name" value="Putative glucosidase YicI, C-terminal domain"/>
    <property type="match status" value="1"/>
</dbReference>
<accession>A0A1H6J2N8</accession>
<organism evidence="10 11">
    <name type="scientific">Ruminococcus flavefaciens</name>
    <dbReference type="NCBI Taxonomy" id="1265"/>
    <lineage>
        <taxon>Bacteria</taxon>
        <taxon>Bacillati</taxon>
        <taxon>Bacillota</taxon>
        <taxon>Clostridia</taxon>
        <taxon>Eubacteriales</taxon>
        <taxon>Oscillospiraceae</taxon>
        <taxon>Ruminococcus</taxon>
    </lineage>
</organism>
<evidence type="ECO:0000256" key="1">
    <source>
        <dbReference type="ARBA" id="ARBA00007806"/>
    </source>
</evidence>
<feature type="domain" description="Glycoside hydrolase family 31 TIM barrel" evidence="7">
    <location>
        <begin position="281"/>
        <end position="593"/>
    </location>
</feature>
<dbReference type="GO" id="GO:0005975">
    <property type="term" value="P:carbohydrate metabolic process"/>
    <property type="evidence" value="ECO:0007669"/>
    <property type="project" value="InterPro"/>
</dbReference>
<dbReference type="EC" id="3.2.1.177" evidence="5"/>
<keyword evidence="3 6" id="KW-0326">Glycosidase</keyword>
<reference evidence="10 11" key="1">
    <citation type="submission" date="2016-10" db="EMBL/GenBank/DDBJ databases">
        <authorList>
            <person name="de Groot N.N."/>
        </authorList>
    </citation>
    <scope>NUCLEOTIDE SEQUENCE [LARGE SCALE GENOMIC DNA]</scope>
    <source>
        <strain evidence="10 11">YAD2003</strain>
    </source>
</reference>
<feature type="domain" description="Glycosyl hydrolase family 31 C-terminal" evidence="9">
    <location>
        <begin position="602"/>
        <end position="688"/>
    </location>
</feature>
<dbReference type="NCBIfam" id="NF007940">
    <property type="entry name" value="PRK10658.1"/>
    <property type="match status" value="1"/>
</dbReference>
<dbReference type="InterPro" id="IPR000322">
    <property type="entry name" value="Glyco_hydro_31_TIM"/>
</dbReference>
<feature type="domain" description="Glycoside hydrolase family 31 N-terminal" evidence="8">
    <location>
        <begin position="56"/>
        <end position="238"/>
    </location>
</feature>
<dbReference type="InterPro" id="IPR050985">
    <property type="entry name" value="Alpha-glycosidase_related"/>
</dbReference>
<name>A0A1H6J2N8_RUMFL</name>
<evidence type="ECO:0000256" key="2">
    <source>
        <dbReference type="ARBA" id="ARBA00022801"/>
    </source>
</evidence>
<dbReference type="OrthoDB" id="176168at2"/>